<keyword evidence="4" id="KW-0479">Metal-binding</keyword>
<reference evidence="10" key="1">
    <citation type="submission" date="2025-08" db="UniProtKB">
        <authorList>
            <consortium name="Ensembl"/>
        </authorList>
    </citation>
    <scope>IDENTIFICATION</scope>
</reference>
<dbReference type="Ensembl" id="ENSEBUT00000005264.1">
    <property type="protein sequence ID" value="ENSEBUP00000004826.1"/>
    <property type="gene ID" value="ENSEBUG00000003356.1"/>
</dbReference>
<evidence type="ECO:0000256" key="2">
    <source>
        <dbReference type="ARBA" id="ARBA00007357"/>
    </source>
</evidence>
<dbReference type="Gene3D" id="1.10.1380.10">
    <property type="entry name" value="Neutral endopeptidase , domain2"/>
    <property type="match status" value="1"/>
</dbReference>
<dbReference type="InterPro" id="IPR008753">
    <property type="entry name" value="Peptidase_M13_N"/>
</dbReference>
<dbReference type="PROSITE" id="PS51885">
    <property type="entry name" value="NEPRILYSIN"/>
    <property type="match status" value="1"/>
</dbReference>
<evidence type="ECO:0000256" key="6">
    <source>
        <dbReference type="ARBA" id="ARBA00022833"/>
    </source>
</evidence>
<proteinExistence type="inferred from homology"/>
<keyword evidence="11" id="KW-1185">Reference proteome</keyword>
<evidence type="ECO:0000259" key="8">
    <source>
        <dbReference type="Pfam" id="PF01431"/>
    </source>
</evidence>
<dbReference type="GO" id="GO:0005886">
    <property type="term" value="C:plasma membrane"/>
    <property type="evidence" value="ECO:0007669"/>
    <property type="project" value="TreeGrafter"/>
</dbReference>
<dbReference type="CDD" id="cd08662">
    <property type="entry name" value="M13"/>
    <property type="match status" value="1"/>
</dbReference>
<dbReference type="Proteomes" id="UP000694388">
    <property type="component" value="Unplaced"/>
</dbReference>
<name>A0A8C4PYE9_EPTBU</name>
<dbReference type="Gene3D" id="3.40.390.10">
    <property type="entry name" value="Collagenase (Catalytic Domain)"/>
    <property type="match status" value="1"/>
</dbReference>
<feature type="domain" description="Peptidase M13 N-terminal" evidence="9">
    <location>
        <begin position="27"/>
        <end position="413"/>
    </location>
</feature>
<protein>
    <submittedName>
        <fullName evidence="10">Endothelin converting enzyme 2b</fullName>
    </submittedName>
</protein>
<dbReference type="InterPro" id="IPR018497">
    <property type="entry name" value="Peptidase_M13_C"/>
</dbReference>
<dbReference type="GO" id="GO:0004222">
    <property type="term" value="F:metalloendopeptidase activity"/>
    <property type="evidence" value="ECO:0007669"/>
    <property type="project" value="InterPro"/>
</dbReference>
<dbReference type="GO" id="GO:0046872">
    <property type="term" value="F:metal ion binding"/>
    <property type="evidence" value="ECO:0007669"/>
    <property type="project" value="UniProtKB-KW"/>
</dbReference>
<comment type="cofactor">
    <cofactor evidence="1">
        <name>Zn(2+)</name>
        <dbReference type="ChEBI" id="CHEBI:29105"/>
    </cofactor>
</comment>
<dbReference type="OMA" id="ELRINSH"/>
<dbReference type="Pfam" id="PF05649">
    <property type="entry name" value="Peptidase_M13_N"/>
    <property type="match status" value="1"/>
</dbReference>
<reference evidence="10" key="2">
    <citation type="submission" date="2025-09" db="UniProtKB">
        <authorList>
            <consortium name="Ensembl"/>
        </authorList>
    </citation>
    <scope>IDENTIFICATION</scope>
</reference>
<accession>A0A8C4PYE9</accession>
<evidence type="ECO:0000259" key="9">
    <source>
        <dbReference type="Pfam" id="PF05649"/>
    </source>
</evidence>
<evidence type="ECO:0000256" key="3">
    <source>
        <dbReference type="ARBA" id="ARBA00022670"/>
    </source>
</evidence>
<dbReference type="PANTHER" id="PTHR11733:SF167">
    <property type="entry name" value="FI17812P1-RELATED"/>
    <property type="match status" value="1"/>
</dbReference>
<organism evidence="10 11">
    <name type="scientific">Eptatretus burgeri</name>
    <name type="common">Inshore hagfish</name>
    <dbReference type="NCBI Taxonomy" id="7764"/>
    <lineage>
        <taxon>Eukaryota</taxon>
        <taxon>Metazoa</taxon>
        <taxon>Chordata</taxon>
        <taxon>Craniata</taxon>
        <taxon>Vertebrata</taxon>
        <taxon>Cyclostomata</taxon>
        <taxon>Myxini</taxon>
        <taxon>Myxiniformes</taxon>
        <taxon>Myxinidae</taxon>
        <taxon>Eptatretinae</taxon>
        <taxon>Eptatretus</taxon>
    </lineage>
</organism>
<feature type="domain" description="Peptidase M13 C-terminal" evidence="8">
    <location>
        <begin position="470"/>
        <end position="672"/>
    </location>
</feature>
<dbReference type="PRINTS" id="PR00786">
    <property type="entry name" value="NEPRILYSIN"/>
</dbReference>
<evidence type="ECO:0000256" key="5">
    <source>
        <dbReference type="ARBA" id="ARBA00022801"/>
    </source>
</evidence>
<evidence type="ECO:0000256" key="1">
    <source>
        <dbReference type="ARBA" id="ARBA00001947"/>
    </source>
</evidence>
<dbReference type="GO" id="GO:0016485">
    <property type="term" value="P:protein processing"/>
    <property type="evidence" value="ECO:0007669"/>
    <property type="project" value="TreeGrafter"/>
</dbReference>
<dbReference type="PANTHER" id="PTHR11733">
    <property type="entry name" value="ZINC METALLOPROTEASE FAMILY M13 NEPRILYSIN-RELATED"/>
    <property type="match status" value="1"/>
</dbReference>
<comment type="similarity">
    <text evidence="2">Belongs to the peptidase M13 family.</text>
</comment>
<dbReference type="Pfam" id="PF01431">
    <property type="entry name" value="Peptidase_M13"/>
    <property type="match status" value="1"/>
</dbReference>
<dbReference type="SUPFAM" id="SSF55486">
    <property type="entry name" value="Metalloproteases ('zincins'), catalytic domain"/>
    <property type="match status" value="1"/>
</dbReference>
<evidence type="ECO:0000256" key="4">
    <source>
        <dbReference type="ARBA" id="ARBA00022723"/>
    </source>
</evidence>
<dbReference type="GeneTree" id="ENSGT00940000156921"/>
<evidence type="ECO:0000313" key="11">
    <source>
        <dbReference type="Proteomes" id="UP000694388"/>
    </source>
</evidence>
<keyword evidence="3" id="KW-0645">Protease</keyword>
<keyword evidence="7" id="KW-0482">Metalloprotease</keyword>
<dbReference type="AlphaFoldDB" id="A0A8C4PYE9"/>
<evidence type="ECO:0000313" key="10">
    <source>
        <dbReference type="Ensembl" id="ENSEBUP00000004826.1"/>
    </source>
</evidence>
<keyword evidence="5" id="KW-0378">Hydrolase</keyword>
<dbReference type="InterPro" id="IPR024079">
    <property type="entry name" value="MetalloPept_cat_dom_sf"/>
</dbReference>
<sequence length="673" mass="77432">MSQTCQTEICRQSATDILENMDTIADPCEDFYQYACGGWLRKNPLPAEKEKLDVWDIVALHNLELVKDVLENVTFDEKRAKGQAQKMYQACMDEKNIEKQDSRPMQDLISQLGGWSNEDSTPGESLEELMANVTLQFLNPAFFTLKIHERDSYEYVKLQFPAHSALSSLDYYANDTEHNKKVLSAYLEYMVRVSKLLGVEEKTARPRMQAVLELEKDLARLAKKDLYFLNESTFSIVELQNLAPFFNWTEFLFAVFTKHIVDHFLDNNKIILSSPMYFEDVSIMLTKTKKSTIKNYIIWTAVHEMLPMLDNRFLSAKSNLELILHGANKTVNKPRWQVCMEHVYKHMPMALSAIFVQSPSVYDEDSIKTEIQHMIDEITKIFVKDLDSLSWIDNETKEAIARKANDIQSVIGYQDEIRDRVDDLYDMFKPNADFFQCMLNFYKAKTHRDLHHLVIGFHSWEISNPPQTVNAFYLTGGLNTMFVPVGILQKPFFRKKDSSVLNWGGIGAVLGHELCHGFDNNGRKFDVIGHQADWTSNAQHEFVQRAQCLALQYSNYSVNGENINGNMTLPDNIADNGGIHIAFRAYQNLNTSAKDKVLPLLGISNQQVFFVQFAQMWCSIQTPEQMKTNLLFEEHSPSRFRVIGTLSNSLEFAEHFHCPLGSKMNPENKCSIW</sequence>
<evidence type="ECO:0000256" key="7">
    <source>
        <dbReference type="ARBA" id="ARBA00023049"/>
    </source>
</evidence>
<dbReference type="InterPro" id="IPR000718">
    <property type="entry name" value="Peptidase_M13"/>
</dbReference>
<dbReference type="InterPro" id="IPR042089">
    <property type="entry name" value="Peptidase_M13_dom_2"/>
</dbReference>
<keyword evidence="6" id="KW-0862">Zinc</keyword>